<comment type="caution">
    <text evidence="1">The sequence shown here is derived from an EMBL/GenBank/DDBJ whole genome shotgun (WGS) entry which is preliminary data.</text>
</comment>
<sequence>MVSIVHKVLKSTYPITTFKLYKEELSNVKFLLFDEEKTSFEFAFGNKQFGNYNIVDLADYGKLYVLDSNSAFSNVGFQIGHCIEFDSNVIGDWKNIIFDKKVKSDLEDMLLFIKKSGKQFSCEPYMLEMAANGSFINKEVVYKSLLAFSIFDNIDSITLEKKKLDQSHASGVEFALADDRWRALLDVESDLEANPVKSHDFIYCLLLKAFYIKYASKKSTDNKILELIYSINNELFSYWENEMMLCYLFIKEDSSVEKFFGGAKPNAKNIIRKLKGMAWDLFHLRNLEISMTERNTNQSMVFLHSFGSADQGIVRMIKLNPITRMAFFDGKSIVIHEKNILNTCTHLGIKEILDQNEAKRREKCLNIDYRELSKQLEVEVLGVMKTNAI</sequence>
<name>A0A842B220_9LIST</name>
<gene>
    <name evidence="1" type="ORF">HCA55_14670</name>
</gene>
<proteinExistence type="predicted"/>
<protein>
    <submittedName>
        <fullName evidence="1">Uncharacterized protein</fullName>
    </submittedName>
</protein>
<dbReference type="EMBL" id="JAARVD010000008">
    <property type="protein sequence ID" value="MBC1797976.1"/>
    <property type="molecule type" value="Genomic_DNA"/>
</dbReference>
<dbReference type="RefSeq" id="WP_185545505.1">
    <property type="nucleotide sequence ID" value="NZ_JAARVD010000008.1"/>
</dbReference>
<accession>A0A842B220</accession>
<reference evidence="1 2" key="1">
    <citation type="submission" date="2020-03" db="EMBL/GenBank/DDBJ databases">
        <title>Soil Listeria distribution.</title>
        <authorList>
            <person name="Liao J."/>
            <person name="Wiedmann M."/>
        </authorList>
    </citation>
    <scope>NUCLEOTIDE SEQUENCE [LARGE SCALE GENOMIC DNA]</scope>
    <source>
        <strain evidence="1 2">FSL L7-0990</strain>
    </source>
</reference>
<evidence type="ECO:0000313" key="2">
    <source>
        <dbReference type="Proteomes" id="UP000548082"/>
    </source>
</evidence>
<dbReference type="AlphaFoldDB" id="A0A842B220"/>
<organism evidence="1 2">
    <name type="scientific">Listeria booriae</name>
    <dbReference type="NCBI Taxonomy" id="1552123"/>
    <lineage>
        <taxon>Bacteria</taxon>
        <taxon>Bacillati</taxon>
        <taxon>Bacillota</taxon>
        <taxon>Bacilli</taxon>
        <taxon>Bacillales</taxon>
        <taxon>Listeriaceae</taxon>
        <taxon>Listeria</taxon>
    </lineage>
</organism>
<evidence type="ECO:0000313" key="1">
    <source>
        <dbReference type="EMBL" id="MBC1797976.1"/>
    </source>
</evidence>
<dbReference type="Proteomes" id="UP000548082">
    <property type="component" value="Unassembled WGS sequence"/>
</dbReference>